<dbReference type="OrthoDB" id="9776208at2"/>
<feature type="chain" id="PRO_5021739156" description="SH3b domain-containing protein" evidence="5">
    <location>
        <begin position="25"/>
        <end position="254"/>
    </location>
</feature>
<evidence type="ECO:0000259" key="6">
    <source>
        <dbReference type="Pfam" id="PF08239"/>
    </source>
</evidence>
<accession>A0A512RH84</accession>
<dbReference type="AlphaFoldDB" id="A0A512RH84"/>
<dbReference type="SMART" id="SM00028">
    <property type="entry name" value="TPR"/>
    <property type="match status" value="2"/>
</dbReference>
<dbReference type="SUPFAM" id="SSF48452">
    <property type="entry name" value="TPR-like"/>
    <property type="match status" value="1"/>
</dbReference>
<keyword evidence="1" id="KW-0677">Repeat</keyword>
<feature type="signal peptide" evidence="5">
    <location>
        <begin position="1"/>
        <end position="24"/>
    </location>
</feature>
<dbReference type="EMBL" id="BKAU01000001">
    <property type="protein sequence ID" value="GEP95048.1"/>
    <property type="molecule type" value="Genomic_DNA"/>
</dbReference>
<name>A0A512RH84_9BACT</name>
<dbReference type="Gene3D" id="2.30.30.40">
    <property type="entry name" value="SH3 Domains"/>
    <property type="match status" value="1"/>
</dbReference>
<comment type="caution">
    <text evidence="7">The sequence shown here is derived from an EMBL/GenBank/DDBJ whole genome shotgun (WGS) entry which is preliminary data.</text>
</comment>
<proteinExistence type="predicted"/>
<evidence type="ECO:0000256" key="3">
    <source>
        <dbReference type="PROSITE-ProRule" id="PRU00339"/>
    </source>
</evidence>
<dbReference type="Pfam" id="PF07719">
    <property type="entry name" value="TPR_2"/>
    <property type="match status" value="1"/>
</dbReference>
<feature type="domain" description="SH3b" evidence="6">
    <location>
        <begin position="202"/>
        <end position="251"/>
    </location>
</feature>
<dbReference type="Pfam" id="PF08239">
    <property type="entry name" value="SH3_3"/>
    <property type="match status" value="1"/>
</dbReference>
<evidence type="ECO:0000313" key="8">
    <source>
        <dbReference type="Proteomes" id="UP000321436"/>
    </source>
</evidence>
<dbReference type="InterPro" id="IPR011990">
    <property type="entry name" value="TPR-like_helical_dom_sf"/>
</dbReference>
<evidence type="ECO:0000256" key="2">
    <source>
        <dbReference type="ARBA" id="ARBA00022803"/>
    </source>
</evidence>
<keyword evidence="8" id="KW-1185">Reference proteome</keyword>
<reference evidence="7 8" key="1">
    <citation type="submission" date="2019-07" db="EMBL/GenBank/DDBJ databases">
        <title>Whole genome shotgun sequence of Chitinophaga cymbidii NBRC 109752.</title>
        <authorList>
            <person name="Hosoyama A."/>
            <person name="Uohara A."/>
            <person name="Ohji S."/>
            <person name="Ichikawa N."/>
        </authorList>
    </citation>
    <scope>NUCLEOTIDE SEQUENCE [LARGE SCALE GENOMIC DNA]</scope>
    <source>
        <strain evidence="7 8">NBRC 109752</strain>
    </source>
</reference>
<dbReference type="Proteomes" id="UP000321436">
    <property type="component" value="Unassembled WGS sequence"/>
</dbReference>
<dbReference type="InterPro" id="IPR003646">
    <property type="entry name" value="SH3-like_bac-type"/>
</dbReference>
<keyword evidence="5" id="KW-0732">Signal</keyword>
<dbReference type="Gene3D" id="1.25.40.10">
    <property type="entry name" value="Tetratricopeptide repeat domain"/>
    <property type="match status" value="1"/>
</dbReference>
<organism evidence="7 8">
    <name type="scientific">Chitinophaga cymbidii</name>
    <dbReference type="NCBI Taxonomy" id="1096750"/>
    <lineage>
        <taxon>Bacteria</taxon>
        <taxon>Pseudomonadati</taxon>
        <taxon>Bacteroidota</taxon>
        <taxon>Chitinophagia</taxon>
        <taxon>Chitinophagales</taxon>
        <taxon>Chitinophagaceae</taxon>
        <taxon>Chitinophaga</taxon>
    </lineage>
</organism>
<keyword evidence="2 3" id="KW-0802">TPR repeat</keyword>
<dbReference type="PROSITE" id="PS50005">
    <property type="entry name" value="TPR"/>
    <property type="match status" value="1"/>
</dbReference>
<evidence type="ECO:0000256" key="5">
    <source>
        <dbReference type="SAM" id="SignalP"/>
    </source>
</evidence>
<dbReference type="RefSeq" id="WP_146858978.1">
    <property type="nucleotide sequence ID" value="NZ_BKAU01000001.1"/>
</dbReference>
<feature type="repeat" description="TPR" evidence="3">
    <location>
        <begin position="60"/>
        <end position="93"/>
    </location>
</feature>
<evidence type="ECO:0000256" key="4">
    <source>
        <dbReference type="SAM" id="Phobius"/>
    </source>
</evidence>
<evidence type="ECO:0000313" key="7">
    <source>
        <dbReference type="EMBL" id="GEP95048.1"/>
    </source>
</evidence>
<evidence type="ECO:0000256" key="1">
    <source>
        <dbReference type="ARBA" id="ARBA00022737"/>
    </source>
</evidence>
<keyword evidence="4" id="KW-0472">Membrane</keyword>
<protein>
    <recommendedName>
        <fullName evidence="6">SH3b domain-containing protein</fullName>
    </recommendedName>
</protein>
<dbReference type="InterPro" id="IPR019734">
    <property type="entry name" value="TPR_rpt"/>
</dbReference>
<gene>
    <name evidence="7" type="ORF">CCY01nite_13080</name>
</gene>
<feature type="transmembrane region" description="Helical" evidence="4">
    <location>
        <begin position="132"/>
        <end position="155"/>
    </location>
</feature>
<keyword evidence="4" id="KW-1133">Transmembrane helix</keyword>
<sequence>MTRSFTYPVFLLFFCLLAGTALQAQDPVLFREANQLYKQQRYKEAAEKYQQLIDSGYQVADLYFNAGNAYYKNDQTGMAVYSFEKALTLKPGDEAIEHNLDMANQRVHNNIESLPLLFFERWWMQWQQLHSAAGWAIGTIVLFWICCAAAIAYFFIPRYQGNRYVRWGMTVVSVLFIGYFSMAIWMHNKAYNSGVAIVMRTAKVKAAPDDGSKDLFETREGIKVNLLDATKDYCKIQLADGKTGWIAVGDVKEL</sequence>
<feature type="transmembrane region" description="Helical" evidence="4">
    <location>
        <begin position="167"/>
        <end position="186"/>
    </location>
</feature>
<keyword evidence="4" id="KW-0812">Transmembrane</keyword>
<dbReference type="InterPro" id="IPR013105">
    <property type="entry name" value="TPR_2"/>
</dbReference>